<dbReference type="GO" id="GO:0031145">
    <property type="term" value="P:anaphase-promoting complex-dependent catabolic process"/>
    <property type="evidence" value="ECO:0007669"/>
    <property type="project" value="TreeGrafter"/>
</dbReference>
<reference evidence="7" key="1">
    <citation type="submission" date="2022-07" db="EMBL/GenBank/DDBJ databases">
        <title>Phylogenomic reconstructions and comparative analyses of Kickxellomycotina fungi.</title>
        <authorList>
            <person name="Reynolds N.K."/>
            <person name="Stajich J.E."/>
            <person name="Barry K."/>
            <person name="Grigoriev I.V."/>
            <person name="Crous P."/>
            <person name="Smith M.E."/>
        </authorList>
    </citation>
    <scope>NUCLEOTIDE SEQUENCE</scope>
    <source>
        <strain evidence="7">NRRL 1565</strain>
    </source>
</reference>
<dbReference type="GO" id="GO:0007091">
    <property type="term" value="P:metaphase/anaphase transition of mitotic cell cycle"/>
    <property type="evidence" value="ECO:0007669"/>
    <property type="project" value="TreeGrafter"/>
</dbReference>
<dbReference type="EMBL" id="JANBUO010000301">
    <property type="protein sequence ID" value="KAJ2805316.1"/>
    <property type="molecule type" value="Genomic_DNA"/>
</dbReference>
<evidence type="ECO:0000256" key="5">
    <source>
        <dbReference type="SAM" id="MobiDB-lite"/>
    </source>
</evidence>
<organism evidence="7 8">
    <name type="scientific">Coemansia guatemalensis</name>
    <dbReference type="NCBI Taxonomy" id="2761395"/>
    <lineage>
        <taxon>Eukaryota</taxon>
        <taxon>Fungi</taxon>
        <taxon>Fungi incertae sedis</taxon>
        <taxon>Zoopagomycota</taxon>
        <taxon>Kickxellomycotina</taxon>
        <taxon>Kickxellomycetes</taxon>
        <taxon>Kickxellales</taxon>
        <taxon>Kickxellaceae</taxon>
        <taxon>Coemansia</taxon>
    </lineage>
</organism>
<dbReference type="PANTHER" id="PTHR12827:SF3">
    <property type="entry name" value="ANAPHASE-PROMOTING COMPLEX SUBUNIT 1"/>
    <property type="match status" value="1"/>
</dbReference>
<feature type="region of interest" description="Disordered" evidence="5">
    <location>
        <begin position="237"/>
        <end position="276"/>
    </location>
</feature>
<dbReference type="GO" id="GO:0005680">
    <property type="term" value="C:anaphase-promoting complex"/>
    <property type="evidence" value="ECO:0007669"/>
    <property type="project" value="InterPro"/>
</dbReference>
<feature type="compositionally biased region" description="Polar residues" evidence="5">
    <location>
        <begin position="164"/>
        <end position="174"/>
    </location>
</feature>
<gene>
    <name evidence="7" type="primary">APC1</name>
    <name evidence="7" type="ORF">H4R20_002137</name>
</gene>
<evidence type="ECO:0000313" key="7">
    <source>
        <dbReference type="EMBL" id="KAJ2805316.1"/>
    </source>
</evidence>
<protein>
    <submittedName>
        <fullName evidence="7">Anaphase-promoting complex subunit 1</fullName>
    </submittedName>
</protein>
<dbReference type="GO" id="GO:0051301">
    <property type="term" value="P:cell division"/>
    <property type="evidence" value="ECO:0007669"/>
    <property type="project" value="UniProtKB-KW"/>
</dbReference>
<keyword evidence="2" id="KW-0132">Cell division</keyword>
<dbReference type="OrthoDB" id="26401at2759"/>
<evidence type="ECO:0000256" key="3">
    <source>
        <dbReference type="ARBA" id="ARBA00022776"/>
    </source>
</evidence>
<keyword evidence="8" id="KW-1185">Reference proteome</keyword>
<dbReference type="InterPro" id="IPR049255">
    <property type="entry name" value="Apc1_N"/>
</dbReference>
<evidence type="ECO:0000259" key="6">
    <source>
        <dbReference type="Pfam" id="PF12859"/>
    </source>
</evidence>
<evidence type="ECO:0000256" key="4">
    <source>
        <dbReference type="ARBA" id="ARBA00023306"/>
    </source>
</evidence>
<keyword evidence="4" id="KW-0131">Cell cycle</keyword>
<sequence>MDRSTRRLVAVLDDAVTGNHKAHVAETTISWTVDERFVRSFRLDSVIRQQETVSAADHIVFARFREADAPRASAVAVALCVFRVDMLTIHYYSGEAFSVSLPFGVRSVYALYTGLLVQRTDASDAGAFAISLPTLFSLLGPRSEFKMLGLSRSPDPHRMRAHQQGRQLLLSPTPSRVEGPGSSIPVFNEPNIVLVSTATSRHDPTVQFVLCWDSAARRHLVYQCAVADQSLESEVDTSADAGSGTDSSASQLSAAGIGQLSASRPRMTRQSSLSVQRRSSAAASAAAMAAAVSKRKSGYASAVKKDRRSSMLGRVSFNDSPGPNYAADIFREQRQMKAEVILHLCWGERRNRGDSRKGDGSNARICVIQSTLGEDVVCVLNADVDVVIGLDTTNFEEIFRLPARSVAPVPATCPTFDDLLVVSPSGSLHLALGDGGRPIALRHICCKQHIASIEYTDSTFAALEVAGHNEHLVVDVCLRISRLARAIASALSFVLSRQAFCQLWRCFVVSLPHAEDAYDEMTRVTSLLLHGNDRSDPPATLPARVRSELRDRAPAAMYVLRLVYEDAVLYKAEPVERLAAMGRLLSRFALHNCQLRAYQALLCTGLRPSDNAEDIEPPSGRQRSVDRDPAIVPSLVKWALGTLDPNGKRVLSFPALNHTSKLFDVADAMPSYGAQSSLRLLNVVTDILYQLSAGRDPALVLRRLANHKSPMALLRQLTLDMQWLIYSIISRTRLACSPSWPTNVLALFGRHDIIANMSEGATNIMSLRFPASSVKAIGDNAGGHSAADISAGGSHGEGLAETQDIAEMCEGIIEHHHSGTGASCPKRSVQSQEFAALAFGRDLRLDEAERLLSMSAVTYTANVISNNEPIEDAEDPREQFMAILARRVLALPLGQSLLGYSTHVLNPQDALAINHPKVSVRFRGSKTETTWDPVDTDTSWSLFHSGVSAALSIERDQLRDVHPSWVLLNWPAEPSPDVDMANNKDAQKTFNDSLALHAGFLLGVGLLTKEVDSVAGDNTLSSSATQQQRNGPLCNMPPWQAFEYLSRRHGLTSIALLLGCACAHRGTGNSSVSKILSLHIPNLLPPGSSELMLLSYGTQAAAILGIGLLFMRSQNRRMVEVILRELETIKWSVRDTSSDRINVADPAESTAECYSLAAGFALGLVVLGGGISSRTLADLRLLDALTETINGSASGGISRSRDMAQTFDLGDVDTNESRYSGRESTLGLLGRLNISASSGDSVSNLGAIAALGLVFLGTNYSPAAERLALPETQRQLGSADPFVLLWKTLMRSLIMLDSIMPTTDWVESRVPRTGVPAEGELLPLDLYRARLHIVSAACFAISLKYAGSEDRSAHETILSYFDEIEVAANKPSLGYESSLTRAAAQSCLDILCIAAALVIAGSGDIATMKRLRALHGASAGRTYGNHMASHMALGILFLGNGARFTISRSLESIALLLISFFPRFPHNYADNREHLQAWRHLWALCVVPRCLVVRDVVTGDMCRHAVATIIEDPMGDSGSQAVQLAPPMPFGLLSEIRSIHVQAPGYLPLQLDLPPKSYARDLLFRRRVLFMQPLNQPALAISDATPGLVSQKQYFGWLANVQARVANACTKLVQSDYQDSGCADISSVIRGIEHLRICAQASQSSFVAHTEEGSEQVSKNRSPKSWAEATFLTWLSVHKTVVDLGRNDRCRRIITRYWTGNQLPEHPAENMVVALLYSVLDLPSPSDAMRIAKQLPMSQLVDHFIR</sequence>
<comment type="similarity">
    <text evidence="1">Belongs to the APC1 family.</text>
</comment>
<dbReference type="Pfam" id="PF12859">
    <property type="entry name" value="ANAPC1"/>
    <property type="match status" value="1"/>
</dbReference>
<accession>A0A9W8HY71</accession>
<name>A0A9W8HY71_9FUNG</name>
<evidence type="ECO:0000313" key="8">
    <source>
        <dbReference type="Proteomes" id="UP001140094"/>
    </source>
</evidence>
<dbReference type="PANTHER" id="PTHR12827">
    <property type="entry name" value="MEIOTIC CHECKPOINT REGULATOR TSG24 FAMILY MEMBER"/>
    <property type="match status" value="1"/>
</dbReference>
<dbReference type="GO" id="GO:0070979">
    <property type="term" value="P:protein K11-linked ubiquitination"/>
    <property type="evidence" value="ECO:0007669"/>
    <property type="project" value="TreeGrafter"/>
</dbReference>
<comment type="caution">
    <text evidence="7">The sequence shown here is derived from an EMBL/GenBank/DDBJ whole genome shotgun (WGS) entry which is preliminary data.</text>
</comment>
<feature type="domain" description="Anaphase-promoting complex subunit 1 N-terminal" evidence="6">
    <location>
        <begin position="72"/>
        <end position="133"/>
    </location>
</feature>
<feature type="compositionally biased region" description="Low complexity" evidence="5">
    <location>
        <begin position="238"/>
        <end position="250"/>
    </location>
</feature>
<dbReference type="InterPro" id="IPR024990">
    <property type="entry name" value="Apc1"/>
</dbReference>
<dbReference type="InterPro" id="IPR011989">
    <property type="entry name" value="ARM-like"/>
</dbReference>
<feature type="region of interest" description="Disordered" evidence="5">
    <location>
        <begin position="154"/>
        <end position="182"/>
    </location>
</feature>
<evidence type="ECO:0000256" key="2">
    <source>
        <dbReference type="ARBA" id="ARBA00022618"/>
    </source>
</evidence>
<dbReference type="Gene3D" id="1.25.10.10">
    <property type="entry name" value="Leucine-rich Repeat Variant"/>
    <property type="match status" value="2"/>
</dbReference>
<keyword evidence="3" id="KW-0498">Mitosis</keyword>
<dbReference type="Proteomes" id="UP001140094">
    <property type="component" value="Unassembled WGS sequence"/>
</dbReference>
<dbReference type="GO" id="GO:0060090">
    <property type="term" value="F:molecular adaptor activity"/>
    <property type="evidence" value="ECO:0007669"/>
    <property type="project" value="TreeGrafter"/>
</dbReference>
<evidence type="ECO:0000256" key="1">
    <source>
        <dbReference type="ARBA" id="ARBA00010547"/>
    </source>
</evidence>
<proteinExistence type="inferred from homology"/>